<reference evidence="12 13" key="1">
    <citation type="submission" date="2024-03" db="EMBL/GenBank/DDBJ databases">
        <title>The genome assembly and annotation of the cricket Gryllus longicercus Weissman &amp; Gray.</title>
        <authorList>
            <person name="Szrajer S."/>
            <person name="Gray D."/>
            <person name="Ylla G."/>
        </authorList>
    </citation>
    <scope>NUCLEOTIDE SEQUENCE [LARGE SCALE GENOMIC DNA]</scope>
    <source>
        <strain evidence="12">DAG 2021-001</strain>
        <tissue evidence="12">Whole body minus gut</tissue>
    </source>
</reference>
<name>A0AAN9VEF1_9ORTH</name>
<keyword evidence="4" id="KW-0597">Phosphoprotein</keyword>
<keyword evidence="13" id="KW-1185">Reference proteome</keyword>
<keyword evidence="7" id="KW-0804">Transcription</keyword>
<comment type="similarity">
    <text evidence="2">Belongs to the EAF family.</text>
</comment>
<dbReference type="Pfam" id="PF09816">
    <property type="entry name" value="EAF"/>
    <property type="match status" value="1"/>
</dbReference>
<evidence type="ECO:0000256" key="9">
    <source>
        <dbReference type="ARBA" id="ARBA00025617"/>
    </source>
</evidence>
<evidence type="ECO:0000256" key="5">
    <source>
        <dbReference type="ARBA" id="ARBA00023015"/>
    </source>
</evidence>
<evidence type="ECO:0000256" key="10">
    <source>
        <dbReference type="SAM" id="MobiDB-lite"/>
    </source>
</evidence>
<dbReference type="InterPro" id="IPR027093">
    <property type="entry name" value="EAF_fam"/>
</dbReference>
<evidence type="ECO:0000313" key="13">
    <source>
        <dbReference type="Proteomes" id="UP001378592"/>
    </source>
</evidence>
<evidence type="ECO:0000256" key="4">
    <source>
        <dbReference type="ARBA" id="ARBA00022553"/>
    </source>
</evidence>
<keyword evidence="8" id="KW-0539">Nucleus</keyword>
<gene>
    <name evidence="12" type="ORF">R5R35_014114</name>
</gene>
<evidence type="ECO:0000256" key="2">
    <source>
        <dbReference type="ARBA" id="ARBA00007798"/>
    </source>
</evidence>
<dbReference type="GO" id="GO:0006368">
    <property type="term" value="P:transcription elongation by RNA polymerase II"/>
    <property type="evidence" value="ECO:0007669"/>
    <property type="project" value="InterPro"/>
</dbReference>
<feature type="region of interest" description="Disordered" evidence="10">
    <location>
        <begin position="113"/>
        <end position="180"/>
    </location>
</feature>
<feature type="domain" description="Transcription elongation factor Eaf N-terminal" evidence="11">
    <location>
        <begin position="13"/>
        <end position="111"/>
    </location>
</feature>
<dbReference type="Proteomes" id="UP001378592">
    <property type="component" value="Unassembled WGS sequence"/>
</dbReference>
<evidence type="ECO:0000313" key="12">
    <source>
        <dbReference type="EMBL" id="KAK7788890.1"/>
    </source>
</evidence>
<evidence type="ECO:0000259" key="11">
    <source>
        <dbReference type="Pfam" id="PF09816"/>
    </source>
</evidence>
<keyword evidence="5" id="KW-0805">Transcription regulation</keyword>
<comment type="function">
    <text evidence="9">Promotes transcriptional elongation by Su(Tpl)/ELL. Essential for development.</text>
</comment>
<comment type="subcellular location">
    <subcellularLocation>
        <location evidence="1">Nucleus</location>
    </subcellularLocation>
</comment>
<dbReference type="EMBL" id="JAZDUA010000902">
    <property type="protein sequence ID" value="KAK7788890.1"/>
    <property type="molecule type" value="Genomic_DNA"/>
</dbReference>
<dbReference type="GO" id="GO:0032783">
    <property type="term" value="C:super elongation complex"/>
    <property type="evidence" value="ECO:0007669"/>
    <property type="project" value="InterPro"/>
</dbReference>
<feature type="compositionally biased region" description="Polar residues" evidence="10">
    <location>
        <begin position="113"/>
        <end position="142"/>
    </location>
</feature>
<comment type="caution">
    <text evidence="12">The sequence shown here is derived from an EMBL/GenBank/DDBJ whole genome shotgun (WGS) entry which is preliminary data.</text>
</comment>
<evidence type="ECO:0000256" key="7">
    <source>
        <dbReference type="ARBA" id="ARBA00023163"/>
    </source>
</evidence>
<keyword evidence="6" id="KW-0010">Activator</keyword>
<dbReference type="InterPro" id="IPR019194">
    <property type="entry name" value="Tscrpt_elong_fac_Eaf_N"/>
</dbReference>
<evidence type="ECO:0000256" key="6">
    <source>
        <dbReference type="ARBA" id="ARBA00023159"/>
    </source>
</evidence>
<proteinExistence type="inferred from homology"/>
<protein>
    <recommendedName>
        <fullName evidence="3">Ell-associated factor Eaf</fullName>
    </recommendedName>
</protein>
<dbReference type="GO" id="GO:0003711">
    <property type="term" value="F:transcription elongation factor activity"/>
    <property type="evidence" value="ECO:0007669"/>
    <property type="project" value="TreeGrafter"/>
</dbReference>
<dbReference type="PANTHER" id="PTHR15970:SF2">
    <property type="entry name" value="ELL-ASSOCIATED FACTOR EAF"/>
    <property type="match status" value="1"/>
</dbReference>
<evidence type="ECO:0000256" key="3">
    <source>
        <dbReference type="ARBA" id="ARBA00021452"/>
    </source>
</evidence>
<evidence type="ECO:0000256" key="1">
    <source>
        <dbReference type="ARBA" id="ARBA00004123"/>
    </source>
</evidence>
<evidence type="ECO:0000256" key="8">
    <source>
        <dbReference type="ARBA" id="ARBA00023242"/>
    </source>
</evidence>
<dbReference type="PANTHER" id="PTHR15970">
    <property type="entry name" value="ELL-ASSOCIATED FACTOR EAF"/>
    <property type="match status" value="1"/>
</dbReference>
<dbReference type="AlphaFoldDB" id="A0AAN9VEF1"/>
<sequence length="203" mass="22507">MADKLGLSAETRELKLGPSFSNGKSSSFHTIRYDFKPASVDLSKMATVDIGSGNEVMVTVPHLDGAGTSHTVFRGSQRPYQKECVLIFDRNTGEVTLEKLTYNIQVKKTRMESSQKPTFFPTQTSRSTDILHTTQKKLSASNQRSSSRKKTSPKSQQLPSSLTGCIPKHSPLHASPSYPTRSPPRALIGLLKTYLLLWHQVFP</sequence>
<accession>A0AAN9VEF1</accession>
<organism evidence="12 13">
    <name type="scientific">Gryllus longicercus</name>
    <dbReference type="NCBI Taxonomy" id="2509291"/>
    <lineage>
        <taxon>Eukaryota</taxon>
        <taxon>Metazoa</taxon>
        <taxon>Ecdysozoa</taxon>
        <taxon>Arthropoda</taxon>
        <taxon>Hexapoda</taxon>
        <taxon>Insecta</taxon>
        <taxon>Pterygota</taxon>
        <taxon>Neoptera</taxon>
        <taxon>Polyneoptera</taxon>
        <taxon>Orthoptera</taxon>
        <taxon>Ensifera</taxon>
        <taxon>Gryllidea</taxon>
        <taxon>Grylloidea</taxon>
        <taxon>Gryllidae</taxon>
        <taxon>Gryllinae</taxon>
        <taxon>Gryllus</taxon>
    </lineage>
</organism>